<keyword evidence="6" id="KW-1185">Reference proteome</keyword>
<gene>
    <name evidence="5" type="ORF">WM2015_2950</name>
</gene>
<sequence>MTSQEMPLNELPAPTPSELKILKCLWSHGPSTVREVHERIAADQHLSYTTILKQMQIMHAKGLVERDDSQRAHVFRAVTGEDETQRVMLDDFMTRVYEGSASRLVMQALGMSRPARPEELAEIDSLIRKLRQSGEATES</sequence>
<proteinExistence type="inferred from homology"/>
<dbReference type="Pfam" id="PF03965">
    <property type="entry name" value="Penicillinase_R"/>
    <property type="match status" value="1"/>
</dbReference>
<keyword evidence="3" id="KW-0238">DNA-binding</keyword>
<keyword evidence="4" id="KW-0804">Transcription</keyword>
<evidence type="ECO:0000313" key="6">
    <source>
        <dbReference type="Proteomes" id="UP000066624"/>
    </source>
</evidence>
<dbReference type="EMBL" id="CP012154">
    <property type="protein sequence ID" value="AKS43304.1"/>
    <property type="molecule type" value="Genomic_DNA"/>
</dbReference>
<name>A0A0K0Y039_9GAMM</name>
<dbReference type="STRING" id="1579979.WM2015_2950"/>
<dbReference type="InterPro" id="IPR036388">
    <property type="entry name" value="WH-like_DNA-bd_sf"/>
</dbReference>
<dbReference type="KEGG" id="wma:WM2015_2950"/>
<dbReference type="AlphaFoldDB" id="A0A0K0Y039"/>
<reference evidence="5 6" key="1">
    <citation type="submission" date="2015-07" db="EMBL/GenBank/DDBJ databases">
        <authorList>
            <person name="Noorani M."/>
        </authorList>
    </citation>
    <scope>NUCLEOTIDE SEQUENCE [LARGE SCALE GENOMIC DNA]</scope>
    <source>
        <strain evidence="5 6">KCTC 42284</strain>
    </source>
</reference>
<organism evidence="5 6">
    <name type="scientific">Wenzhouxiangella marina</name>
    <dbReference type="NCBI Taxonomy" id="1579979"/>
    <lineage>
        <taxon>Bacteria</taxon>
        <taxon>Pseudomonadati</taxon>
        <taxon>Pseudomonadota</taxon>
        <taxon>Gammaproteobacteria</taxon>
        <taxon>Chromatiales</taxon>
        <taxon>Wenzhouxiangellaceae</taxon>
        <taxon>Wenzhouxiangella</taxon>
    </lineage>
</organism>
<accession>A0A0K0Y039</accession>
<evidence type="ECO:0000256" key="2">
    <source>
        <dbReference type="ARBA" id="ARBA00023015"/>
    </source>
</evidence>
<protein>
    <submittedName>
        <fullName evidence="5">Transcriptional regulator</fullName>
    </submittedName>
</protein>
<evidence type="ECO:0000256" key="1">
    <source>
        <dbReference type="ARBA" id="ARBA00011046"/>
    </source>
</evidence>
<dbReference type="SUPFAM" id="SSF46785">
    <property type="entry name" value="Winged helix' DNA-binding domain"/>
    <property type="match status" value="1"/>
</dbReference>
<keyword evidence="2" id="KW-0805">Transcription regulation</keyword>
<dbReference type="Proteomes" id="UP000066624">
    <property type="component" value="Chromosome"/>
</dbReference>
<dbReference type="InterPro" id="IPR036390">
    <property type="entry name" value="WH_DNA-bd_sf"/>
</dbReference>
<evidence type="ECO:0000256" key="4">
    <source>
        <dbReference type="ARBA" id="ARBA00023163"/>
    </source>
</evidence>
<evidence type="ECO:0000256" key="3">
    <source>
        <dbReference type="ARBA" id="ARBA00023125"/>
    </source>
</evidence>
<dbReference type="PIRSF" id="PIRSF019455">
    <property type="entry name" value="CopR_AtkY"/>
    <property type="match status" value="1"/>
</dbReference>
<dbReference type="Gene3D" id="1.10.10.10">
    <property type="entry name" value="Winged helix-like DNA-binding domain superfamily/Winged helix DNA-binding domain"/>
    <property type="match status" value="1"/>
</dbReference>
<comment type="similarity">
    <text evidence="1">Belongs to the BlaI transcriptional regulatory family.</text>
</comment>
<evidence type="ECO:0000313" key="5">
    <source>
        <dbReference type="EMBL" id="AKS43304.1"/>
    </source>
</evidence>
<dbReference type="GO" id="GO:0045892">
    <property type="term" value="P:negative regulation of DNA-templated transcription"/>
    <property type="evidence" value="ECO:0007669"/>
    <property type="project" value="InterPro"/>
</dbReference>
<dbReference type="InterPro" id="IPR005650">
    <property type="entry name" value="BlaI_family"/>
</dbReference>
<dbReference type="GO" id="GO:0003677">
    <property type="term" value="F:DNA binding"/>
    <property type="evidence" value="ECO:0007669"/>
    <property type="project" value="UniProtKB-KW"/>
</dbReference>